<evidence type="ECO:0000313" key="2">
    <source>
        <dbReference type="Proteomes" id="UP000825935"/>
    </source>
</evidence>
<dbReference type="InterPro" id="IPR032710">
    <property type="entry name" value="NTF2-like_dom_sf"/>
</dbReference>
<organism evidence="1 2">
    <name type="scientific">Ceratopteris richardii</name>
    <name type="common">Triangle waterfern</name>
    <dbReference type="NCBI Taxonomy" id="49495"/>
    <lineage>
        <taxon>Eukaryota</taxon>
        <taxon>Viridiplantae</taxon>
        <taxon>Streptophyta</taxon>
        <taxon>Embryophyta</taxon>
        <taxon>Tracheophyta</taxon>
        <taxon>Polypodiopsida</taxon>
        <taxon>Polypodiidae</taxon>
        <taxon>Polypodiales</taxon>
        <taxon>Pteridineae</taxon>
        <taxon>Pteridaceae</taxon>
        <taxon>Parkerioideae</taxon>
        <taxon>Ceratopteris</taxon>
    </lineage>
</organism>
<dbReference type="InterPro" id="IPR009798">
    <property type="entry name" value="Wun1-like"/>
</dbReference>
<dbReference type="OMA" id="CFTELAN"/>
<gene>
    <name evidence="1" type="ORF">KP509_05G022100</name>
</gene>
<accession>A0A8T2UNZ9</accession>
<dbReference type="Gene3D" id="3.10.450.50">
    <property type="match status" value="1"/>
</dbReference>
<dbReference type="EMBL" id="CM035410">
    <property type="protein sequence ID" value="KAH7436488.1"/>
    <property type="molecule type" value="Genomic_DNA"/>
</dbReference>
<dbReference type="PANTHER" id="PTHR33703:SF1">
    <property type="entry name" value="WOUND-INDUCED PROTEIN 1"/>
    <property type="match status" value="1"/>
</dbReference>
<protein>
    <submittedName>
        <fullName evidence="1">Uncharacterized protein</fullName>
    </submittedName>
</protein>
<dbReference type="AlphaFoldDB" id="A0A8T2UNZ9"/>
<sequence length="193" mass="21403">MISIVGLALEIKYGGYFIDSFPLSYLSATDIFLCADSLHLEFELANLSKALEKVNEEVVLTFYGALASGDVNTVQGLLASDDLEWSFYGPPDDQYLMRFLTGVAPHDRFLFKPVRVRAIGDNVFAEGQGGVSNNSKISKCWIHVWTVKGGKIVQLREYFNTELTVVSPVHDSLWKSQLGKCCRKSCPSLILAV</sequence>
<dbReference type="PANTHER" id="PTHR33703">
    <property type="entry name" value="OS07G0691300 PROTEIN"/>
    <property type="match status" value="1"/>
</dbReference>
<dbReference type="SUPFAM" id="SSF54427">
    <property type="entry name" value="NTF2-like"/>
    <property type="match status" value="1"/>
</dbReference>
<comment type="caution">
    <text evidence="1">The sequence shown here is derived from an EMBL/GenBank/DDBJ whole genome shotgun (WGS) entry which is preliminary data.</text>
</comment>
<evidence type="ECO:0000313" key="1">
    <source>
        <dbReference type="EMBL" id="KAH7436488.1"/>
    </source>
</evidence>
<keyword evidence="2" id="KW-1185">Reference proteome</keyword>
<dbReference type="Pfam" id="PF07107">
    <property type="entry name" value="WI12"/>
    <property type="match status" value="1"/>
</dbReference>
<dbReference type="Proteomes" id="UP000825935">
    <property type="component" value="Chromosome 5"/>
</dbReference>
<reference evidence="1" key="1">
    <citation type="submission" date="2021-08" db="EMBL/GenBank/DDBJ databases">
        <title>WGS assembly of Ceratopteris richardii.</title>
        <authorList>
            <person name="Marchant D.B."/>
            <person name="Chen G."/>
            <person name="Jenkins J."/>
            <person name="Shu S."/>
            <person name="Leebens-Mack J."/>
            <person name="Grimwood J."/>
            <person name="Schmutz J."/>
            <person name="Soltis P."/>
            <person name="Soltis D."/>
            <person name="Chen Z.-H."/>
        </authorList>
    </citation>
    <scope>NUCLEOTIDE SEQUENCE</scope>
    <source>
        <strain evidence="1">Whitten #5841</strain>
        <tissue evidence="1">Leaf</tissue>
    </source>
</reference>
<proteinExistence type="predicted"/>
<dbReference type="OrthoDB" id="667779at2759"/>
<name>A0A8T2UNZ9_CERRI</name>